<organism evidence="1 2">
    <name type="scientific">Gordonia rhizosphera NBRC 16068</name>
    <dbReference type="NCBI Taxonomy" id="1108045"/>
    <lineage>
        <taxon>Bacteria</taxon>
        <taxon>Bacillati</taxon>
        <taxon>Actinomycetota</taxon>
        <taxon>Actinomycetes</taxon>
        <taxon>Mycobacteriales</taxon>
        <taxon>Gordoniaceae</taxon>
        <taxon>Gordonia</taxon>
    </lineage>
</organism>
<keyword evidence="2" id="KW-1185">Reference proteome</keyword>
<dbReference type="RefSeq" id="WP_006338191.1">
    <property type="nucleotide sequence ID" value="NZ_BAHC01000211.1"/>
</dbReference>
<comment type="caution">
    <text evidence="1">The sequence shown here is derived from an EMBL/GenBank/DDBJ whole genome shotgun (WGS) entry which is preliminary data.</text>
</comment>
<dbReference type="Proteomes" id="UP000008363">
    <property type="component" value="Unassembled WGS sequence"/>
</dbReference>
<dbReference type="eggNOG" id="ENOG502Z9FH">
    <property type="taxonomic scope" value="Bacteria"/>
</dbReference>
<accession>K6WM32</accession>
<dbReference type="EMBL" id="BAHC01000211">
    <property type="protein sequence ID" value="GAB93207.1"/>
    <property type="molecule type" value="Genomic_DNA"/>
</dbReference>
<gene>
    <name evidence="1" type="ORF">GORHZ_211_00040</name>
</gene>
<evidence type="ECO:0008006" key="3">
    <source>
        <dbReference type="Google" id="ProtNLM"/>
    </source>
</evidence>
<protein>
    <recommendedName>
        <fullName evidence="3">VWFA domain-containing protein</fullName>
    </recommendedName>
</protein>
<reference evidence="1 2" key="1">
    <citation type="submission" date="2012-08" db="EMBL/GenBank/DDBJ databases">
        <title>Whole genome shotgun sequence of Gordonia rhizosphera NBRC 16068.</title>
        <authorList>
            <person name="Takarada H."/>
            <person name="Isaki S."/>
            <person name="Hosoyama A."/>
            <person name="Tsuchikane K."/>
            <person name="Katsumata H."/>
            <person name="Baba S."/>
            <person name="Ohji S."/>
            <person name="Yamazaki S."/>
            <person name="Fujita N."/>
        </authorList>
    </citation>
    <scope>NUCLEOTIDE SEQUENCE [LARGE SCALE GENOMIC DNA]</scope>
    <source>
        <strain evidence="1 2">NBRC 16068</strain>
    </source>
</reference>
<dbReference type="AlphaFoldDB" id="K6WM32"/>
<proteinExistence type="predicted"/>
<evidence type="ECO:0000313" key="1">
    <source>
        <dbReference type="EMBL" id="GAB93207.1"/>
    </source>
</evidence>
<dbReference type="STRING" id="1108045.GORHZ_211_00040"/>
<name>K6WM32_9ACTN</name>
<dbReference type="OrthoDB" id="4366615at2"/>
<evidence type="ECO:0000313" key="2">
    <source>
        <dbReference type="Proteomes" id="UP000008363"/>
    </source>
</evidence>
<sequence>MGRGYWDTSTYQAAAAARRAAGIDDFGHSAAMRRLPRNQRRAADALDVYGVTVREARDGADHPASTPIAVFFDVTGSMGRVPVTVQRRLGDLLGLLTRGGYVDDPQIMVGAVGDDQFDAVPIQIGQFESDNRIDDQLRDIYLEGGGGGDKREGYALAAYFLATRAQTDAWDKRGKKGYVFFIGDEMNKPVLSGQSLTRFLGEDDRGDLDIAEVYRLLARRWHVFYVLPNLTSYYDDPEIEDHWRALVGERFVKLEDPDGVADLIALTIGVTEDTVTVAEGITDLRAAGSTSHVAVGKALARFDSGAGDLVSGSGRLPADL</sequence>